<reference evidence="2" key="1">
    <citation type="submission" date="2021-01" db="EMBL/GenBank/DDBJ databases">
        <authorList>
            <consortium name="Genoscope - CEA"/>
            <person name="William W."/>
        </authorList>
    </citation>
    <scope>NUCLEOTIDE SEQUENCE</scope>
</reference>
<dbReference type="Proteomes" id="UP001295469">
    <property type="component" value="Chromosome A01"/>
</dbReference>
<evidence type="ECO:0000256" key="1">
    <source>
        <dbReference type="SAM" id="MobiDB-lite"/>
    </source>
</evidence>
<protein>
    <submittedName>
        <fullName evidence="2">(rape) hypothetical protein</fullName>
    </submittedName>
</protein>
<organism evidence="2">
    <name type="scientific">Brassica napus</name>
    <name type="common">Rape</name>
    <dbReference type="NCBI Taxonomy" id="3708"/>
    <lineage>
        <taxon>Eukaryota</taxon>
        <taxon>Viridiplantae</taxon>
        <taxon>Streptophyta</taxon>
        <taxon>Embryophyta</taxon>
        <taxon>Tracheophyta</taxon>
        <taxon>Spermatophyta</taxon>
        <taxon>Magnoliopsida</taxon>
        <taxon>eudicotyledons</taxon>
        <taxon>Gunneridae</taxon>
        <taxon>Pentapetalae</taxon>
        <taxon>rosids</taxon>
        <taxon>malvids</taxon>
        <taxon>Brassicales</taxon>
        <taxon>Brassicaceae</taxon>
        <taxon>Brassiceae</taxon>
        <taxon>Brassica</taxon>
    </lineage>
</organism>
<name>A0A816Y204_BRANA</name>
<evidence type="ECO:0000313" key="2">
    <source>
        <dbReference type="EMBL" id="CAF2155120.1"/>
    </source>
</evidence>
<dbReference type="EMBL" id="HG994355">
    <property type="protein sequence ID" value="CAF2155120.1"/>
    <property type="molecule type" value="Genomic_DNA"/>
</dbReference>
<gene>
    <name evidence="2" type="ORF">DARMORV10_A01P39190.1</name>
</gene>
<sequence>MRHRGETSLYRLFNRQHETPDDETPHTKEKDAPSSHSAGTTKDRNNRRKGQIQVGGVPRSHAPPYAEFRRRSRKRKSTPDETLPKEPTSTSRRRTPVSQRHQRNEATAEVGLGSSAGERSSSKESRISKNG</sequence>
<dbReference type="AlphaFoldDB" id="A0A816Y204"/>
<feature type="compositionally biased region" description="Basic and acidic residues" evidence="1">
    <location>
        <begin position="120"/>
        <end position="131"/>
    </location>
</feature>
<accession>A0A816Y204</accession>
<feature type="compositionally biased region" description="Basic and acidic residues" evidence="1">
    <location>
        <begin position="15"/>
        <end position="33"/>
    </location>
</feature>
<proteinExistence type="predicted"/>
<feature type="region of interest" description="Disordered" evidence="1">
    <location>
        <begin position="1"/>
        <end position="131"/>
    </location>
</feature>